<dbReference type="OrthoDB" id="270720at2759"/>
<evidence type="ECO:0000256" key="1">
    <source>
        <dbReference type="ARBA" id="ARBA00022737"/>
    </source>
</evidence>
<evidence type="ECO:0000313" key="3">
    <source>
        <dbReference type="Proteomes" id="UP000692954"/>
    </source>
</evidence>
<dbReference type="CDD" id="cd23767">
    <property type="entry name" value="IQCD"/>
    <property type="match status" value="1"/>
</dbReference>
<dbReference type="InterPro" id="IPR000048">
    <property type="entry name" value="IQ_motif_EF-hand-BS"/>
</dbReference>
<keyword evidence="1" id="KW-0677">Repeat</keyword>
<dbReference type="Pfam" id="PF02493">
    <property type="entry name" value="MORN"/>
    <property type="match status" value="8"/>
</dbReference>
<dbReference type="PANTHER" id="PTHR23084:SF179">
    <property type="entry name" value="OS10G0565000 PROTEIN"/>
    <property type="match status" value="1"/>
</dbReference>
<name>A0A8S1QCD9_9CILI</name>
<protein>
    <recommendedName>
        <fullName evidence="4">MORN repeat protein</fullName>
    </recommendedName>
</protein>
<dbReference type="SMART" id="SM00698">
    <property type="entry name" value="MORN"/>
    <property type="match status" value="8"/>
</dbReference>
<dbReference type="Pfam" id="PF00612">
    <property type="entry name" value="IQ"/>
    <property type="match status" value="1"/>
</dbReference>
<gene>
    <name evidence="2" type="ORF">PSON_ATCC_30995.1.T1010136</name>
</gene>
<comment type="caution">
    <text evidence="2">The sequence shown here is derived from an EMBL/GenBank/DDBJ whole genome shotgun (WGS) entry which is preliminary data.</text>
</comment>
<dbReference type="AlphaFoldDB" id="A0A8S1QCD9"/>
<organism evidence="2 3">
    <name type="scientific">Paramecium sonneborni</name>
    <dbReference type="NCBI Taxonomy" id="65129"/>
    <lineage>
        <taxon>Eukaryota</taxon>
        <taxon>Sar</taxon>
        <taxon>Alveolata</taxon>
        <taxon>Ciliophora</taxon>
        <taxon>Intramacronucleata</taxon>
        <taxon>Oligohymenophorea</taxon>
        <taxon>Peniculida</taxon>
        <taxon>Parameciidae</taxon>
        <taxon>Paramecium</taxon>
    </lineage>
</organism>
<sequence>MIGIEQELIVSQISKNIKGIWQYKIILIKTIAMGICKSIPVSPEDLPTMDSSGHKQSETVIKEDATVYYDENKIIIIQALYRGHKVRKSLLTTLQSPETSAPTQVEPSKFCFDPNQLHDYDQSSILMKNGAIYTGEWKDGKANGKGKYQLQDSYVEGTWTSNELQGEAVYVNGTEMYKGQWLDSMFHGIGEYVYSDGRIYQGEWRKGLQHGMGKEIYKDKSIYEGKFKEGMKNGLGIIKLSDGCIYEGDFENDQFHGYGIFIWTDRNKFYEGQWKNGSKHGNGTMKWGDGRIYSGQYKEGLKHGYGEMQYQDGRCYKGQWKCGLQDGIGIFIDKQGKQKKGFWVKGKLKQWL</sequence>
<evidence type="ECO:0000313" key="2">
    <source>
        <dbReference type="EMBL" id="CAD8112704.1"/>
    </source>
</evidence>
<accession>A0A8S1QCD9</accession>
<dbReference type="Proteomes" id="UP000692954">
    <property type="component" value="Unassembled WGS sequence"/>
</dbReference>
<proteinExistence type="predicted"/>
<dbReference type="PROSITE" id="PS50096">
    <property type="entry name" value="IQ"/>
    <property type="match status" value="1"/>
</dbReference>
<dbReference type="InterPro" id="IPR003409">
    <property type="entry name" value="MORN"/>
</dbReference>
<dbReference type="PANTHER" id="PTHR23084">
    <property type="entry name" value="PHOSPHATIDYLINOSITOL-4-PHOSPHATE 5-KINASE RELATED"/>
    <property type="match status" value="1"/>
</dbReference>
<reference evidence="2" key="1">
    <citation type="submission" date="2021-01" db="EMBL/GenBank/DDBJ databases">
        <authorList>
            <consortium name="Genoscope - CEA"/>
            <person name="William W."/>
        </authorList>
    </citation>
    <scope>NUCLEOTIDE SEQUENCE</scope>
</reference>
<dbReference type="EMBL" id="CAJJDN010000101">
    <property type="protein sequence ID" value="CAD8112704.1"/>
    <property type="molecule type" value="Genomic_DNA"/>
</dbReference>
<evidence type="ECO:0008006" key="4">
    <source>
        <dbReference type="Google" id="ProtNLM"/>
    </source>
</evidence>
<keyword evidence="3" id="KW-1185">Reference proteome</keyword>